<organism evidence="2 3">
    <name type="scientific">Punica granatum</name>
    <name type="common">Pomegranate</name>
    <dbReference type="NCBI Taxonomy" id="22663"/>
    <lineage>
        <taxon>Eukaryota</taxon>
        <taxon>Viridiplantae</taxon>
        <taxon>Streptophyta</taxon>
        <taxon>Embryophyta</taxon>
        <taxon>Tracheophyta</taxon>
        <taxon>Spermatophyta</taxon>
        <taxon>Magnoliopsida</taxon>
        <taxon>eudicotyledons</taxon>
        <taxon>Gunneridae</taxon>
        <taxon>Pentapetalae</taxon>
        <taxon>rosids</taxon>
        <taxon>malvids</taxon>
        <taxon>Myrtales</taxon>
        <taxon>Lythraceae</taxon>
        <taxon>Punica</taxon>
    </lineage>
</organism>
<sequence length="172" mass="17142">MGGKGSGGSGGGKGNGGCGTGKGGSGHGGSGKGGSGNGGLSYISRDAFESNPQGYFLGLYESVKGGAKTTSAWLSSALCGGLNDVNEGDRDLGEGDACGDVANCVEEVGAEKGEEDGLGDLGQGCSFRVASAEAPIRALRWWRQEWERPSGWVPTLWDLRGGGSGDLYGGGD</sequence>
<proteinExistence type="predicted"/>
<feature type="region of interest" description="Disordered" evidence="1">
    <location>
        <begin position="1"/>
        <end position="34"/>
    </location>
</feature>
<dbReference type="GeneID" id="116200498"/>
<dbReference type="Proteomes" id="UP000515151">
    <property type="component" value="Chromosome 3"/>
</dbReference>
<reference evidence="2" key="1">
    <citation type="journal article" date="2020" name="Plant Biotechnol. J.">
        <title>The pomegranate (Punica granatum L.) draft genome dissects genetic divergence between soft- and hard-seeded cultivars.</title>
        <authorList>
            <person name="Luo X."/>
            <person name="Li H."/>
            <person name="Wu Z."/>
            <person name="Yao W."/>
            <person name="Zhao P."/>
            <person name="Cao D."/>
            <person name="Yu H."/>
            <person name="Li K."/>
            <person name="Poudel K."/>
            <person name="Zhao D."/>
            <person name="Zhang F."/>
            <person name="Xia X."/>
            <person name="Chen L."/>
            <person name="Wang Q."/>
            <person name="Jing D."/>
            <person name="Cao S."/>
        </authorList>
    </citation>
    <scope>NUCLEOTIDE SEQUENCE [LARGE SCALE GENOMIC DNA]</scope>
    <source>
        <strain evidence="2">cv. Tunisia</strain>
    </source>
</reference>
<evidence type="ECO:0000256" key="1">
    <source>
        <dbReference type="SAM" id="MobiDB-lite"/>
    </source>
</evidence>
<protein>
    <submittedName>
        <fullName evidence="3">Eggshell protein 2A-like</fullName>
    </submittedName>
</protein>
<dbReference type="RefSeq" id="XP_031387208.1">
    <property type="nucleotide sequence ID" value="XM_031531348.1"/>
</dbReference>
<name>A0A6P8D799_PUNGR</name>
<evidence type="ECO:0000313" key="3">
    <source>
        <dbReference type="RefSeq" id="XP_031387208.1"/>
    </source>
</evidence>
<dbReference type="AlphaFoldDB" id="A0A6P8D799"/>
<evidence type="ECO:0000313" key="2">
    <source>
        <dbReference type="Proteomes" id="UP000515151"/>
    </source>
</evidence>
<keyword evidence="2" id="KW-1185">Reference proteome</keyword>
<dbReference type="OrthoDB" id="1730856at2759"/>
<reference evidence="3" key="2">
    <citation type="submission" date="2025-08" db="UniProtKB">
        <authorList>
            <consortium name="RefSeq"/>
        </authorList>
    </citation>
    <scope>IDENTIFICATION</scope>
    <source>
        <tissue evidence="3">Leaf</tissue>
    </source>
</reference>
<gene>
    <name evidence="3" type="primary">LOC116200498</name>
</gene>
<accession>A0A6P8D799</accession>